<evidence type="ECO:0000256" key="1">
    <source>
        <dbReference type="ARBA" id="ARBA00023015"/>
    </source>
</evidence>
<protein>
    <recommendedName>
        <fullName evidence="4">HTH cro/C1-type domain-containing protein</fullName>
    </recommendedName>
</protein>
<accession>A0A246BMB7</accession>
<dbReference type="PROSITE" id="PS50943">
    <property type="entry name" value="HTH_CROC1"/>
    <property type="match status" value="1"/>
</dbReference>
<evidence type="ECO:0000256" key="2">
    <source>
        <dbReference type="ARBA" id="ARBA00023125"/>
    </source>
</evidence>
<feature type="domain" description="HTH cro/C1-type" evidence="4">
    <location>
        <begin position="15"/>
        <end position="69"/>
    </location>
</feature>
<comment type="caution">
    <text evidence="5">The sequence shown here is derived from an EMBL/GenBank/DDBJ whole genome shotgun (WGS) entry which is preliminary data.</text>
</comment>
<dbReference type="EMBL" id="NHMK01000012">
    <property type="protein sequence ID" value="OWL96090.1"/>
    <property type="molecule type" value="Genomic_DNA"/>
</dbReference>
<evidence type="ECO:0000313" key="5">
    <source>
        <dbReference type="EMBL" id="OWL96090.1"/>
    </source>
</evidence>
<name>A0A246BMB7_9DEIO</name>
<keyword evidence="6" id="KW-1185">Reference proteome</keyword>
<dbReference type="Gene3D" id="1.10.260.40">
    <property type="entry name" value="lambda repressor-like DNA-binding domains"/>
    <property type="match status" value="1"/>
</dbReference>
<gene>
    <name evidence="5" type="ORF">CBQ26_09845</name>
</gene>
<dbReference type="Proteomes" id="UP000197208">
    <property type="component" value="Unassembled WGS sequence"/>
</dbReference>
<dbReference type="SMART" id="SM00530">
    <property type="entry name" value="HTH_XRE"/>
    <property type="match status" value="1"/>
</dbReference>
<dbReference type="AlphaFoldDB" id="A0A246BMB7"/>
<organism evidence="5 6">
    <name type="scientific">Deinococcus indicus</name>
    <dbReference type="NCBI Taxonomy" id="223556"/>
    <lineage>
        <taxon>Bacteria</taxon>
        <taxon>Thermotogati</taxon>
        <taxon>Deinococcota</taxon>
        <taxon>Deinococci</taxon>
        <taxon>Deinococcales</taxon>
        <taxon>Deinococcaceae</taxon>
        <taxon>Deinococcus</taxon>
    </lineage>
</organism>
<dbReference type="InterPro" id="IPR050807">
    <property type="entry name" value="TransReg_Diox_bact_type"/>
</dbReference>
<reference evidence="5 6" key="1">
    <citation type="submission" date="2017-05" db="EMBL/GenBank/DDBJ databases">
        <title>De novo genome assembly of Deniococcus indicus strain DR1.</title>
        <authorList>
            <person name="Chauhan D."/>
            <person name="Yennamalli R.M."/>
            <person name="Priyadarshini R."/>
        </authorList>
    </citation>
    <scope>NUCLEOTIDE SEQUENCE [LARGE SCALE GENOMIC DNA]</scope>
    <source>
        <strain evidence="5 6">DR1</strain>
    </source>
</reference>
<dbReference type="Pfam" id="PF01381">
    <property type="entry name" value="HTH_3"/>
    <property type="match status" value="1"/>
</dbReference>
<dbReference type="GO" id="GO:0003677">
    <property type="term" value="F:DNA binding"/>
    <property type="evidence" value="ECO:0007669"/>
    <property type="project" value="UniProtKB-KW"/>
</dbReference>
<dbReference type="GO" id="GO:0003700">
    <property type="term" value="F:DNA-binding transcription factor activity"/>
    <property type="evidence" value="ECO:0007669"/>
    <property type="project" value="TreeGrafter"/>
</dbReference>
<dbReference type="OrthoDB" id="72079at2"/>
<dbReference type="PANTHER" id="PTHR46797">
    <property type="entry name" value="HTH-TYPE TRANSCRIPTIONAL REGULATOR"/>
    <property type="match status" value="1"/>
</dbReference>
<keyword evidence="1" id="KW-0805">Transcription regulation</keyword>
<evidence type="ECO:0000256" key="3">
    <source>
        <dbReference type="ARBA" id="ARBA00023163"/>
    </source>
</evidence>
<dbReference type="RefSeq" id="WP_088248477.1">
    <property type="nucleotide sequence ID" value="NZ_NHMK01000012.1"/>
</dbReference>
<evidence type="ECO:0000259" key="4">
    <source>
        <dbReference type="PROSITE" id="PS50943"/>
    </source>
</evidence>
<evidence type="ECO:0000313" key="6">
    <source>
        <dbReference type="Proteomes" id="UP000197208"/>
    </source>
</evidence>
<dbReference type="SUPFAM" id="SSF47413">
    <property type="entry name" value="lambda repressor-like DNA-binding domains"/>
    <property type="match status" value="1"/>
</dbReference>
<dbReference type="GO" id="GO:0005829">
    <property type="term" value="C:cytosol"/>
    <property type="evidence" value="ECO:0007669"/>
    <property type="project" value="TreeGrafter"/>
</dbReference>
<dbReference type="CDD" id="cd00093">
    <property type="entry name" value="HTH_XRE"/>
    <property type="match status" value="1"/>
</dbReference>
<dbReference type="InterPro" id="IPR010982">
    <property type="entry name" value="Lambda_DNA-bd_dom_sf"/>
</dbReference>
<keyword evidence="2" id="KW-0238">DNA-binding</keyword>
<proteinExistence type="predicted"/>
<keyword evidence="3" id="KW-0804">Transcription</keyword>
<dbReference type="InterPro" id="IPR001387">
    <property type="entry name" value="Cro/C1-type_HTH"/>
</dbReference>
<dbReference type="PANTHER" id="PTHR46797:SF23">
    <property type="entry name" value="HTH-TYPE TRANSCRIPTIONAL REGULATOR SUTR"/>
    <property type="match status" value="1"/>
</dbReference>
<sequence length="78" mass="8790">MEEQSDTLVGIGLRIRAVREQRGWNQDEFAHRAGVHRSYVTQLENGRKDLRISTLYRLAEALAIPVTDLLTGSPDAAR</sequence>